<evidence type="ECO:0000313" key="3">
    <source>
        <dbReference type="Proteomes" id="UP000051260"/>
    </source>
</evidence>
<feature type="domain" description="AB hydrolase-1" evidence="1">
    <location>
        <begin position="7"/>
        <end position="74"/>
    </location>
</feature>
<dbReference type="AlphaFoldDB" id="A0A0P1IKL2"/>
<evidence type="ECO:0000259" key="1">
    <source>
        <dbReference type="Pfam" id="PF12697"/>
    </source>
</evidence>
<dbReference type="InterPro" id="IPR029058">
    <property type="entry name" value="AB_hydrolase_fold"/>
</dbReference>
<protein>
    <submittedName>
        <fullName evidence="2">Alpha/beta hydrolase family protein</fullName>
    </submittedName>
</protein>
<dbReference type="GO" id="GO:0016787">
    <property type="term" value="F:hydrolase activity"/>
    <property type="evidence" value="ECO:0007669"/>
    <property type="project" value="UniProtKB-KW"/>
</dbReference>
<dbReference type="InterPro" id="IPR000073">
    <property type="entry name" value="AB_hydrolase_1"/>
</dbReference>
<gene>
    <name evidence="2" type="ORF">RUE5091_00021</name>
</gene>
<reference evidence="3" key="1">
    <citation type="submission" date="2015-09" db="EMBL/GenBank/DDBJ databases">
        <authorList>
            <person name="Rodrigo-Torres L."/>
            <person name="Arahal D.R."/>
        </authorList>
    </citation>
    <scope>NUCLEOTIDE SEQUENCE [LARGE SCALE GENOMIC DNA]</scope>
    <source>
        <strain evidence="3">CECT 5091</strain>
    </source>
</reference>
<dbReference type="PANTHER" id="PTHR37017:SF11">
    <property type="entry name" value="ESTERASE_LIPASE_THIOESTERASE DOMAIN-CONTAINING PROTEIN"/>
    <property type="match status" value="1"/>
</dbReference>
<name>A0A0P1IKL2_9RHOB</name>
<accession>A0A0P1IKL2</accession>
<dbReference type="PANTHER" id="PTHR37017">
    <property type="entry name" value="AB HYDROLASE-1 DOMAIN-CONTAINING PROTEIN-RELATED"/>
    <property type="match status" value="1"/>
</dbReference>
<dbReference type="OrthoDB" id="9814966at2"/>
<keyword evidence="2" id="KW-0378">Hydrolase</keyword>
<dbReference type="Gene3D" id="3.40.50.1820">
    <property type="entry name" value="alpha/beta hydrolase"/>
    <property type="match status" value="1"/>
</dbReference>
<proteinExistence type="predicted"/>
<evidence type="ECO:0000313" key="2">
    <source>
        <dbReference type="EMBL" id="CUJ82707.1"/>
    </source>
</evidence>
<keyword evidence="3" id="KW-1185">Reference proteome</keyword>
<dbReference type="STRING" id="1715692.RUE5091_00021"/>
<dbReference type="Proteomes" id="UP000051260">
    <property type="component" value="Unassembled WGS sequence"/>
</dbReference>
<dbReference type="EMBL" id="CYUD01000001">
    <property type="protein sequence ID" value="CUJ82707.1"/>
    <property type="molecule type" value="Genomic_DNA"/>
</dbReference>
<dbReference type="Pfam" id="PF12697">
    <property type="entry name" value="Abhydrolase_6"/>
    <property type="match status" value="1"/>
</dbReference>
<dbReference type="SUPFAM" id="SSF53474">
    <property type="entry name" value="alpha/beta-Hydrolases"/>
    <property type="match status" value="1"/>
</dbReference>
<dbReference type="InterPro" id="IPR052897">
    <property type="entry name" value="Sec-Metab_Biosynth_Hydrolase"/>
</dbReference>
<sequence>MAVTQGPLKYNTNYDAPTVAAWSMKPSSYVIAEDDQIISPKVQSYFAQKMGAEITTLASSHVAMLSQPEAVAEVILSAVEAASSN</sequence>
<organism evidence="2 3">
    <name type="scientific">Ruegeria denitrificans</name>
    <dbReference type="NCBI Taxonomy" id="1715692"/>
    <lineage>
        <taxon>Bacteria</taxon>
        <taxon>Pseudomonadati</taxon>
        <taxon>Pseudomonadota</taxon>
        <taxon>Alphaproteobacteria</taxon>
        <taxon>Rhodobacterales</taxon>
        <taxon>Roseobacteraceae</taxon>
        <taxon>Ruegeria</taxon>
    </lineage>
</organism>